<sequence>MPSQFHVKTVIVGAGIIGTSIAWHLSRAMETDILILDRSEPGGLATNAAAGILGPFNETDREGPFLDLMRASLSLYPDFVASLIEETGLSPDFVKSGILSVASSDEEEDALKKRWQWQKPIDHSIEWLSGKSARELEPHLGEEVRSAIRYPHESHVYAPRLLRALQGSISQRKISWRRGEPVTSVRENGSRGVVVTTSRGDQIFAEKVILTPGAFMGGISLPPPVMPVTPVNGQILAVRTTMRPYRHIVFYPPKGYFVPKLDGTVVIGASEDDYGFETKVTPKGMIEFLSPLKKVSPHLLEQPFHHAWSGLRPKTPDGLPIIGPHPSSPNIMVAAGHYRNGILLSPVTGAIIASLLTGKPLPVPIEPFSPKRFQSND</sequence>
<keyword evidence="2" id="KW-0784">Thiamine biosynthesis</keyword>
<dbReference type="EMBL" id="AP012342">
    <property type="protein sequence ID" value="BAM06743.1"/>
    <property type="molecule type" value="Genomic_DNA"/>
</dbReference>
<evidence type="ECO:0000256" key="2">
    <source>
        <dbReference type="ARBA" id="ARBA00022977"/>
    </source>
</evidence>
<keyword evidence="3" id="KW-0560">Oxidoreductase</keyword>
<reference evidence="6" key="2">
    <citation type="submission" date="2012-03" db="EMBL/GenBank/DDBJ databases">
        <title>The complete genome sequence of the pioneer microbe on fresh volcanic deposit, Leptospirillum ferrooxidans strain C2-3.</title>
        <authorList>
            <person name="Fujimura R."/>
            <person name="Sato Y."/>
            <person name="Nishizawa T."/>
            <person name="Nanba K."/>
            <person name="Oshima K."/>
            <person name="Hattori M."/>
            <person name="Kamijo T."/>
            <person name="Ohta H."/>
        </authorList>
    </citation>
    <scope>NUCLEOTIDE SEQUENCE [LARGE SCALE GENOMIC DNA]</scope>
    <source>
        <strain evidence="6">C2-3</strain>
    </source>
</reference>
<dbReference type="InterPro" id="IPR012727">
    <property type="entry name" value="Gly_oxidase_ThiO"/>
</dbReference>
<dbReference type="SUPFAM" id="SSF54373">
    <property type="entry name" value="FAD-linked reductases, C-terminal domain"/>
    <property type="match status" value="1"/>
</dbReference>
<protein>
    <submittedName>
        <fullName evidence="5">Putative glycine oxidase</fullName>
    </submittedName>
</protein>
<dbReference type="GO" id="GO:0050660">
    <property type="term" value="F:flavin adenine dinucleotide binding"/>
    <property type="evidence" value="ECO:0007669"/>
    <property type="project" value="InterPro"/>
</dbReference>
<dbReference type="Gene3D" id="3.50.50.60">
    <property type="entry name" value="FAD/NAD(P)-binding domain"/>
    <property type="match status" value="1"/>
</dbReference>
<dbReference type="SUPFAM" id="SSF51905">
    <property type="entry name" value="FAD/NAD(P)-binding domain"/>
    <property type="match status" value="1"/>
</dbReference>
<dbReference type="Proteomes" id="UP000007382">
    <property type="component" value="Chromosome"/>
</dbReference>
<dbReference type="eggNOG" id="COG0665">
    <property type="taxonomic scope" value="Bacteria"/>
</dbReference>
<dbReference type="InterPro" id="IPR036188">
    <property type="entry name" value="FAD/NAD-bd_sf"/>
</dbReference>
<evidence type="ECO:0000256" key="1">
    <source>
        <dbReference type="ARBA" id="ARBA00004948"/>
    </source>
</evidence>
<dbReference type="Gene3D" id="3.30.9.10">
    <property type="entry name" value="D-Amino Acid Oxidase, subunit A, domain 2"/>
    <property type="match status" value="1"/>
</dbReference>
<dbReference type="InterPro" id="IPR006076">
    <property type="entry name" value="FAD-dep_OxRdtase"/>
</dbReference>
<evidence type="ECO:0000313" key="6">
    <source>
        <dbReference type="Proteomes" id="UP000007382"/>
    </source>
</evidence>
<evidence type="ECO:0000313" key="5">
    <source>
        <dbReference type="EMBL" id="BAM06743.1"/>
    </source>
</evidence>
<feature type="domain" description="FAD dependent oxidoreductase" evidence="4">
    <location>
        <begin position="9"/>
        <end position="355"/>
    </location>
</feature>
<dbReference type="GO" id="GO:0009228">
    <property type="term" value="P:thiamine biosynthetic process"/>
    <property type="evidence" value="ECO:0007669"/>
    <property type="project" value="UniProtKB-KW"/>
</dbReference>
<evidence type="ECO:0000259" key="4">
    <source>
        <dbReference type="Pfam" id="PF01266"/>
    </source>
</evidence>
<dbReference type="GO" id="GO:0016491">
    <property type="term" value="F:oxidoreductase activity"/>
    <property type="evidence" value="ECO:0007669"/>
    <property type="project" value="UniProtKB-KW"/>
</dbReference>
<evidence type="ECO:0000256" key="3">
    <source>
        <dbReference type="ARBA" id="ARBA00023002"/>
    </source>
</evidence>
<keyword evidence="6" id="KW-1185">Reference proteome</keyword>
<dbReference type="NCBIfam" id="TIGR02352">
    <property type="entry name" value="thiamin_ThiO"/>
    <property type="match status" value="1"/>
</dbReference>
<gene>
    <name evidence="5" type="primary">thiO</name>
    <name evidence="5" type="ordered locus">LFE_1040</name>
</gene>
<dbReference type="PATRIC" id="fig|1162668.3.peg.1210"/>
<dbReference type="PANTHER" id="PTHR13847:SF289">
    <property type="entry name" value="GLYCINE OXIDASE"/>
    <property type="match status" value="1"/>
</dbReference>
<comment type="pathway">
    <text evidence="1">Cofactor biosynthesis; thiamine diphosphate biosynthesis.</text>
</comment>
<reference evidence="5 6" key="1">
    <citation type="journal article" date="2012" name="J. Bacteriol.">
        <title>Complete Genome Sequence of Leptospirillum ferrooxidans Strain C2-3, Isolated from a Fresh Volcanic Ash Deposit on the Island of Miyake, Japan.</title>
        <authorList>
            <person name="Fujimura R."/>
            <person name="Sato Y."/>
            <person name="Nishizawa T."/>
            <person name="Oshima K."/>
            <person name="Kim S.-W."/>
            <person name="Hattori M."/>
            <person name="Kamijo T."/>
            <person name="Ohta H."/>
        </authorList>
    </citation>
    <scope>NUCLEOTIDE SEQUENCE [LARGE SCALE GENOMIC DNA]</scope>
    <source>
        <strain evidence="5 6">C2-3</strain>
    </source>
</reference>
<accession>I0IN94</accession>
<dbReference type="UniPathway" id="UPA00060"/>
<name>I0IN94_LEPFC</name>
<dbReference type="GO" id="GO:0009229">
    <property type="term" value="P:thiamine diphosphate biosynthetic process"/>
    <property type="evidence" value="ECO:0007669"/>
    <property type="project" value="UniProtKB-UniPathway"/>
</dbReference>
<dbReference type="OrthoDB" id="9794226at2"/>
<dbReference type="KEGG" id="lfc:LFE_1040"/>
<dbReference type="HOGENOM" id="CLU_007884_4_5_0"/>
<dbReference type="RefSeq" id="WP_014449233.1">
    <property type="nucleotide sequence ID" value="NC_017094.1"/>
</dbReference>
<dbReference type="AlphaFoldDB" id="I0IN94"/>
<dbReference type="Pfam" id="PF01266">
    <property type="entry name" value="DAO"/>
    <property type="match status" value="1"/>
</dbReference>
<dbReference type="STRING" id="1162668.LFE_1040"/>
<dbReference type="GO" id="GO:0005737">
    <property type="term" value="C:cytoplasm"/>
    <property type="evidence" value="ECO:0007669"/>
    <property type="project" value="TreeGrafter"/>
</dbReference>
<dbReference type="PANTHER" id="PTHR13847">
    <property type="entry name" value="SARCOSINE DEHYDROGENASE-RELATED"/>
    <property type="match status" value="1"/>
</dbReference>
<organism evidence="5 6">
    <name type="scientific">Leptospirillum ferrooxidans (strain C2-3)</name>
    <dbReference type="NCBI Taxonomy" id="1162668"/>
    <lineage>
        <taxon>Bacteria</taxon>
        <taxon>Pseudomonadati</taxon>
        <taxon>Nitrospirota</taxon>
        <taxon>Nitrospiria</taxon>
        <taxon>Nitrospirales</taxon>
        <taxon>Nitrospiraceae</taxon>
        <taxon>Leptospirillum</taxon>
    </lineage>
</organism>
<proteinExistence type="predicted"/>